<protein>
    <submittedName>
        <fullName evidence="1">Uncharacterized protein</fullName>
    </submittedName>
</protein>
<dbReference type="EMBL" id="JTDE01021695">
    <property type="protein sequence ID" value="KAF7232595.1"/>
    <property type="molecule type" value="Genomic_DNA"/>
</dbReference>
<dbReference type="Proteomes" id="UP000822476">
    <property type="component" value="Unassembled WGS sequence"/>
</dbReference>
<organism evidence="1 2">
    <name type="scientific">Paragonimus skrjabini miyazakii</name>
    <dbReference type="NCBI Taxonomy" id="59628"/>
    <lineage>
        <taxon>Eukaryota</taxon>
        <taxon>Metazoa</taxon>
        <taxon>Spiralia</taxon>
        <taxon>Lophotrochozoa</taxon>
        <taxon>Platyhelminthes</taxon>
        <taxon>Trematoda</taxon>
        <taxon>Digenea</taxon>
        <taxon>Plagiorchiida</taxon>
        <taxon>Troglotremata</taxon>
        <taxon>Troglotrematidae</taxon>
        <taxon>Paragonimus</taxon>
    </lineage>
</organism>
<comment type="caution">
    <text evidence="1">The sequence shown here is derived from an EMBL/GenBank/DDBJ whole genome shotgun (WGS) entry which is preliminary data.</text>
</comment>
<name>A0A8S9YFA1_9TREM</name>
<sequence>MLPVNKLLEHVKISRFRTTIITGRSIRSQVFPSKRPNKF</sequence>
<reference evidence="1" key="1">
    <citation type="submission" date="2019-07" db="EMBL/GenBank/DDBJ databases">
        <title>Annotation for the trematode Paragonimus miyazaki's.</title>
        <authorList>
            <person name="Choi Y.-J."/>
        </authorList>
    </citation>
    <scope>NUCLEOTIDE SEQUENCE</scope>
    <source>
        <strain evidence="1">Japan</strain>
    </source>
</reference>
<dbReference type="OrthoDB" id="10302325at2759"/>
<dbReference type="AlphaFoldDB" id="A0A8S9YFA1"/>
<evidence type="ECO:0000313" key="2">
    <source>
        <dbReference type="Proteomes" id="UP000822476"/>
    </source>
</evidence>
<accession>A0A8S9YFA1</accession>
<evidence type="ECO:0000313" key="1">
    <source>
        <dbReference type="EMBL" id="KAF7232595.1"/>
    </source>
</evidence>
<gene>
    <name evidence="1" type="ORF">EG68_08894</name>
</gene>
<keyword evidence="2" id="KW-1185">Reference proteome</keyword>
<proteinExistence type="predicted"/>